<sequence length="122" mass="13250">MKDWGHVSTQKSAQSETLDLLENLGPMNVAPLADRRGVTHQTMRLVVAGLEADGLVRQLADAADRRSRLVSITSEGQLALSQAKAKRTVHIADAIRSSLSPEECNRLQAAIPILNRLSDKAK</sequence>
<reference evidence="5 6" key="1">
    <citation type="submission" date="2020-08" db="EMBL/GenBank/DDBJ databases">
        <title>Genomic Encyclopedia of Type Strains, Phase IV (KMG-IV): sequencing the most valuable type-strain genomes for metagenomic binning, comparative biology and taxonomic classification.</title>
        <authorList>
            <person name="Goeker M."/>
        </authorList>
    </citation>
    <scope>NUCLEOTIDE SEQUENCE [LARGE SCALE GENOMIC DNA]</scope>
    <source>
        <strain evidence="5 6">YC6723</strain>
    </source>
</reference>
<dbReference type="GO" id="GO:0003700">
    <property type="term" value="F:DNA-binding transcription factor activity"/>
    <property type="evidence" value="ECO:0007669"/>
    <property type="project" value="InterPro"/>
</dbReference>
<keyword evidence="1" id="KW-0805">Transcription regulation</keyword>
<proteinExistence type="predicted"/>
<dbReference type="Proteomes" id="UP000529795">
    <property type="component" value="Unassembled WGS sequence"/>
</dbReference>
<dbReference type="Pfam" id="PF12802">
    <property type="entry name" value="MarR_2"/>
    <property type="match status" value="1"/>
</dbReference>
<dbReference type="PROSITE" id="PS01117">
    <property type="entry name" value="HTH_MARR_1"/>
    <property type="match status" value="1"/>
</dbReference>
<dbReference type="Gene3D" id="1.10.10.10">
    <property type="entry name" value="Winged helix-like DNA-binding domain superfamily/Winged helix DNA-binding domain"/>
    <property type="match status" value="1"/>
</dbReference>
<dbReference type="InterPro" id="IPR036388">
    <property type="entry name" value="WH-like_DNA-bd_sf"/>
</dbReference>
<accession>A0A840F946</accession>
<dbReference type="InterPro" id="IPR023187">
    <property type="entry name" value="Tscrpt_reg_MarR-type_CS"/>
</dbReference>
<dbReference type="InterPro" id="IPR000835">
    <property type="entry name" value="HTH_MarR-typ"/>
</dbReference>
<protein>
    <submittedName>
        <fullName evidence="5">DNA-binding MarR family transcriptional regulator</fullName>
    </submittedName>
</protein>
<keyword evidence="2 5" id="KW-0238">DNA-binding</keyword>
<comment type="caution">
    <text evidence="5">The sequence shown here is derived from an EMBL/GenBank/DDBJ whole genome shotgun (WGS) entry which is preliminary data.</text>
</comment>
<dbReference type="PANTHER" id="PTHR39515:SF2">
    <property type="entry name" value="HTH-TYPE TRANSCRIPTIONAL REGULATOR RV0880"/>
    <property type="match status" value="1"/>
</dbReference>
<name>A0A840F946_9SPHN</name>
<gene>
    <name evidence="5" type="ORF">GGQ80_003668</name>
</gene>
<keyword evidence="3" id="KW-0804">Transcription</keyword>
<dbReference type="EMBL" id="JACIEV010000023">
    <property type="protein sequence ID" value="MBB4155743.1"/>
    <property type="molecule type" value="Genomic_DNA"/>
</dbReference>
<dbReference type="InterPro" id="IPR052526">
    <property type="entry name" value="HTH-type_Bedaq_tolerance"/>
</dbReference>
<evidence type="ECO:0000259" key="4">
    <source>
        <dbReference type="PROSITE" id="PS50995"/>
    </source>
</evidence>
<evidence type="ECO:0000256" key="1">
    <source>
        <dbReference type="ARBA" id="ARBA00023015"/>
    </source>
</evidence>
<dbReference type="InterPro" id="IPR036390">
    <property type="entry name" value="WH_DNA-bd_sf"/>
</dbReference>
<dbReference type="AlphaFoldDB" id="A0A840F946"/>
<dbReference type="SMART" id="SM00347">
    <property type="entry name" value="HTH_MARR"/>
    <property type="match status" value="1"/>
</dbReference>
<evidence type="ECO:0000256" key="2">
    <source>
        <dbReference type="ARBA" id="ARBA00023125"/>
    </source>
</evidence>
<feature type="domain" description="HTH marR-type" evidence="4">
    <location>
        <begin position="1"/>
        <end position="119"/>
    </location>
</feature>
<dbReference type="GO" id="GO:0003677">
    <property type="term" value="F:DNA binding"/>
    <property type="evidence" value="ECO:0007669"/>
    <property type="project" value="UniProtKB-KW"/>
</dbReference>
<organism evidence="5 6">
    <name type="scientific">Sphingomonas jinjuensis</name>
    <dbReference type="NCBI Taxonomy" id="535907"/>
    <lineage>
        <taxon>Bacteria</taxon>
        <taxon>Pseudomonadati</taxon>
        <taxon>Pseudomonadota</taxon>
        <taxon>Alphaproteobacteria</taxon>
        <taxon>Sphingomonadales</taxon>
        <taxon>Sphingomonadaceae</taxon>
        <taxon>Sphingomonas</taxon>
    </lineage>
</organism>
<dbReference type="Gene3D" id="1.10.287.100">
    <property type="match status" value="1"/>
</dbReference>
<dbReference type="PANTHER" id="PTHR39515">
    <property type="entry name" value="CONSERVED PROTEIN"/>
    <property type="match status" value="1"/>
</dbReference>
<dbReference type="SUPFAM" id="SSF46785">
    <property type="entry name" value="Winged helix' DNA-binding domain"/>
    <property type="match status" value="1"/>
</dbReference>
<evidence type="ECO:0000313" key="6">
    <source>
        <dbReference type="Proteomes" id="UP000529795"/>
    </source>
</evidence>
<keyword evidence="6" id="KW-1185">Reference proteome</keyword>
<evidence type="ECO:0000313" key="5">
    <source>
        <dbReference type="EMBL" id="MBB4155743.1"/>
    </source>
</evidence>
<evidence type="ECO:0000256" key="3">
    <source>
        <dbReference type="ARBA" id="ARBA00023163"/>
    </source>
</evidence>
<dbReference type="PROSITE" id="PS50995">
    <property type="entry name" value="HTH_MARR_2"/>
    <property type="match status" value="1"/>
</dbReference>